<dbReference type="GO" id="GO:0010207">
    <property type="term" value="P:photosystem II assembly"/>
    <property type="evidence" value="ECO:0007669"/>
    <property type="project" value="InterPro"/>
</dbReference>
<dbReference type="FunFam" id="3.30.2050.10:FF:000001">
    <property type="entry name" value="Oxygen-evolving enhancer protein 1, chloroplastic"/>
    <property type="match status" value="1"/>
</dbReference>
<dbReference type="SUPFAM" id="SSF56925">
    <property type="entry name" value="OMPA-like"/>
    <property type="match status" value="2"/>
</dbReference>
<evidence type="ECO:0008006" key="11">
    <source>
        <dbReference type="Google" id="ProtNLM"/>
    </source>
</evidence>
<dbReference type="Gene3D" id="3.30.2050.10">
    <property type="entry name" value="photosynthetic oxygen evolving center domain"/>
    <property type="match status" value="1"/>
</dbReference>
<evidence type="ECO:0000313" key="9">
    <source>
        <dbReference type="EMBL" id="SZX68506.1"/>
    </source>
</evidence>
<dbReference type="GO" id="GO:0042549">
    <property type="term" value="P:photosystem II stabilization"/>
    <property type="evidence" value="ECO:0007669"/>
    <property type="project" value="InterPro"/>
</dbReference>
<evidence type="ECO:0000313" key="10">
    <source>
        <dbReference type="Proteomes" id="UP000256970"/>
    </source>
</evidence>
<dbReference type="InterPro" id="IPR011250">
    <property type="entry name" value="OMP/PagP_B-barrel"/>
</dbReference>
<dbReference type="EMBL" id="FNXT01000864">
    <property type="protein sequence ID" value="SZX68506.1"/>
    <property type="molecule type" value="Genomic_DNA"/>
</dbReference>
<keyword evidence="6" id="KW-0464">Manganese</keyword>
<protein>
    <recommendedName>
        <fullName evidence="11">33kDa oxygen evolving protein of photosystem II</fullName>
    </recommendedName>
</protein>
<dbReference type="GO" id="GO:0010242">
    <property type="term" value="F:oxygen evolving activity"/>
    <property type="evidence" value="ECO:0007669"/>
    <property type="project" value="InterPro"/>
</dbReference>
<evidence type="ECO:0000256" key="2">
    <source>
        <dbReference type="ARBA" id="ARBA00009838"/>
    </source>
</evidence>
<keyword evidence="7" id="KW-0604">Photosystem II</keyword>
<sequence>MALTMRANQAAASTGRVARVSRANAVVCKAQKADFGKAAAAVVATTLLAGSAQAISYDDLQGLTYLQVKGSGLANTCPVLESGSTNLKDLKAGTYKVDKFCMEPTSFTVKEESQFKGGETEFVKTKLMTRLTYTLDQMSGILKVDGSGNVELQETDGIDYAATTVQLPGGERVPFLFTVKNLNAKGTLDAFGGEFVVPSYRGATFLDPKGTLDAFGGEFVVPSYRGATFLDPKGRGAATGYDNAVALPARADAEELAKENTKSAAGGKGSAVFSVAKVDAATGEIAGVFESIQPSDTDLGAKAPKDVKITGLWYARLQ</sequence>
<reference evidence="9 10" key="1">
    <citation type="submission" date="2016-10" db="EMBL/GenBank/DDBJ databases">
        <authorList>
            <person name="Cai Z."/>
        </authorList>
    </citation>
    <scope>NUCLEOTIDE SEQUENCE [LARGE SCALE GENOMIC DNA]</scope>
</reference>
<name>A0A383VVQ5_TETOB</name>
<evidence type="ECO:0000256" key="8">
    <source>
        <dbReference type="ARBA" id="ARBA00060385"/>
    </source>
</evidence>
<keyword evidence="4" id="KW-0793">Thylakoid</keyword>
<organism evidence="9 10">
    <name type="scientific">Tetradesmus obliquus</name>
    <name type="common">Green alga</name>
    <name type="synonym">Acutodesmus obliquus</name>
    <dbReference type="NCBI Taxonomy" id="3088"/>
    <lineage>
        <taxon>Eukaryota</taxon>
        <taxon>Viridiplantae</taxon>
        <taxon>Chlorophyta</taxon>
        <taxon>core chlorophytes</taxon>
        <taxon>Chlorophyceae</taxon>
        <taxon>CS clade</taxon>
        <taxon>Sphaeropleales</taxon>
        <taxon>Scenedesmaceae</taxon>
        <taxon>Tetradesmus</taxon>
    </lineage>
</organism>
<evidence type="ECO:0000256" key="5">
    <source>
        <dbReference type="ARBA" id="ARBA00023136"/>
    </source>
</evidence>
<dbReference type="Pfam" id="PF01716">
    <property type="entry name" value="MSP"/>
    <property type="match status" value="2"/>
</dbReference>
<dbReference type="Proteomes" id="UP000256970">
    <property type="component" value="Unassembled WGS sequence"/>
</dbReference>
<gene>
    <name evidence="9" type="ORF">BQ4739_LOCUS8851</name>
</gene>
<dbReference type="InterPro" id="IPR002628">
    <property type="entry name" value="PsbO"/>
</dbReference>
<accession>A0A383VVQ5</accession>
<dbReference type="STRING" id="3088.A0A383VVQ5"/>
<comment type="subcellular location">
    <subcellularLocation>
        <location evidence="1">Membrane</location>
    </subcellularLocation>
    <subcellularLocation>
        <location evidence="8">Thylakoid</location>
    </subcellularLocation>
</comment>
<keyword evidence="3" id="KW-0602">Photosynthesis</keyword>
<evidence type="ECO:0000256" key="3">
    <source>
        <dbReference type="ARBA" id="ARBA00022531"/>
    </source>
</evidence>
<dbReference type="GO" id="GO:0009654">
    <property type="term" value="C:photosystem II oxygen evolving complex"/>
    <property type="evidence" value="ECO:0007669"/>
    <property type="project" value="InterPro"/>
</dbReference>
<evidence type="ECO:0000256" key="4">
    <source>
        <dbReference type="ARBA" id="ARBA00023078"/>
    </source>
</evidence>
<keyword evidence="5" id="KW-0472">Membrane</keyword>
<dbReference type="AlphaFoldDB" id="A0A383VVQ5"/>
<evidence type="ECO:0000256" key="7">
    <source>
        <dbReference type="ARBA" id="ARBA00023276"/>
    </source>
</evidence>
<keyword evidence="10" id="KW-1185">Reference proteome</keyword>
<evidence type="ECO:0000256" key="6">
    <source>
        <dbReference type="ARBA" id="ARBA00023211"/>
    </source>
</evidence>
<dbReference type="PANTHER" id="PTHR34058">
    <property type="entry name" value="OXYGEN-EVOLVING ENHANCER PROTEIN 1-2, CHLOROPLASTIC"/>
    <property type="match status" value="1"/>
</dbReference>
<comment type="similarity">
    <text evidence="2">Belongs to the PsbO family.</text>
</comment>
<proteinExistence type="inferred from homology"/>
<dbReference type="Gene3D" id="2.40.160.30">
    <property type="entry name" value="Photosystem II, cytochrome c-550 precursor"/>
    <property type="match status" value="2"/>
</dbReference>
<evidence type="ECO:0000256" key="1">
    <source>
        <dbReference type="ARBA" id="ARBA00004370"/>
    </source>
</evidence>